<evidence type="ECO:0000256" key="2">
    <source>
        <dbReference type="ARBA" id="ARBA00023125"/>
    </source>
</evidence>
<evidence type="ECO:0000256" key="1">
    <source>
        <dbReference type="ARBA" id="ARBA00023015"/>
    </source>
</evidence>
<feature type="region of interest" description="Disordered" evidence="5">
    <location>
        <begin position="153"/>
        <end position="177"/>
    </location>
</feature>
<dbReference type="PANTHER" id="PTHR42756:SF1">
    <property type="entry name" value="TRANSCRIPTIONAL REPRESSOR OF EMRAB OPERON"/>
    <property type="match status" value="1"/>
</dbReference>
<sequence length="177" mass="20750">MDTHTSDSLHSVFMRVLRTHRHTMHSLLQDQEVYPGQPPLLFALSKQDGQSQKELAEKLHIKPATLTVMLNRTEKNGLVERKPDDKDQRISRVYLTDKGREAHEEVRNAFKIMEAQCFENFTVEDQELLRKLLLQMYDNLKKNLDLLQDQEQEQRYGRPCNKDDKPPCSGSKCRQTK</sequence>
<reference evidence="7 8" key="1">
    <citation type="submission" date="2022-08" db="EMBL/GenBank/DDBJ databases">
        <title>Paenibacillus endoradicis sp. nov., Paenibacillus radicibacter sp. nov and Paenibacillus pararadicis sp. nov., three cold-adapted plant growth-promoting bacteria isolated from root of Larix gmelinii in Great Khingan.</title>
        <authorList>
            <person name="Xue H."/>
        </authorList>
    </citation>
    <scope>NUCLEOTIDE SEQUENCE [LARGE SCALE GENOMIC DNA]</scope>
    <source>
        <strain evidence="7 8">N5-1-1-5</strain>
    </source>
</reference>
<keyword evidence="1" id="KW-0805">Transcription regulation</keyword>
<dbReference type="InterPro" id="IPR000835">
    <property type="entry name" value="HTH_MarR-typ"/>
</dbReference>
<protein>
    <submittedName>
        <fullName evidence="7">MarR family transcriptional regulator</fullName>
    </submittedName>
</protein>
<feature type="compositionally biased region" description="Basic and acidic residues" evidence="5">
    <location>
        <begin position="153"/>
        <end position="166"/>
    </location>
</feature>
<dbReference type="SMART" id="SM00347">
    <property type="entry name" value="HTH_MARR"/>
    <property type="match status" value="1"/>
</dbReference>
<dbReference type="RefSeq" id="WP_258216290.1">
    <property type="nucleotide sequence ID" value="NZ_JANQBD010000022.1"/>
</dbReference>
<dbReference type="Gene3D" id="1.10.10.10">
    <property type="entry name" value="Winged helix-like DNA-binding domain superfamily/Winged helix DNA-binding domain"/>
    <property type="match status" value="1"/>
</dbReference>
<dbReference type="PANTHER" id="PTHR42756">
    <property type="entry name" value="TRANSCRIPTIONAL REGULATOR, MARR"/>
    <property type="match status" value="1"/>
</dbReference>
<dbReference type="PROSITE" id="PS50995">
    <property type="entry name" value="HTH_MARR_2"/>
    <property type="match status" value="1"/>
</dbReference>
<keyword evidence="2" id="KW-0238">DNA-binding</keyword>
<dbReference type="SUPFAM" id="SSF46785">
    <property type="entry name" value="Winged helix' DNA-binding domain"/>
    <property type="match status" value="1"/>
</dbReference>
<organism evidence="7 8">
    <name type="scientific">Paenibacillus radicis</name>
    <name type="common">ex Xue et al. 2023</name>
    <dbReference type="NCBI Taxonomy" id="2972489"/>
    <lineage>
        <taxon>Bacteria</taxon>
        <taxon>Bacillati</taxon>
        <taxon>Bacillota</taxon>
        <taxon>Bacilli</taxon>
        <taxon>Bacillales</taxon>
        <taxon>Paenibacillaceae</taxon>
        <taxon>Paenibacillus</taxon>
    </lineage>
</organism>
<gene>
    <name evidence="7" type="ORF">NV381_26375</name>
</gene>
<evidence type="ECO:0000256" key="4">
    <source>
        <dbReference type="SAM" id="Coils"/>
    </source>
</evidence>
<comment type="caution">
    <text evidence="7">The sequence shown here is derived from an EMBL/GenBank/DDBJ whole genome shotgun (WGS) entry which is preliminary data.</text>
</comment>
<keyword evidence="4" id="KW-0175">Coiled coil</keyword>
<dbReference type="PRINTS" id="PR00598">
    <property type="entry name" value="HTHMARR"/>
</dbReference>
<name>A0ABT1YPS2_9BACL</name>
<dbReference type="InterPro" id="IPR036390">
    <property type="entry name" value="WH_DNA-bd_sf"/>
</dbReference>
<dbReference type="InterPro" id="IPR036388">
    <property type="entry name" value="WH-like_DNA-bd_sf"/>
</dbReference>
<dbReference type="EMBL" id="JANQBD010000022">
    <property type="protein sequence ID" value="MCR8634730.1"/>
    <property type="molecule type" value="Genomic_DNA"/>
</dbReference>
<evidence type="ECO:0000313" key="8">
    <source>
        <dbReference type="Proteomes" id="UP001300012"/>
    </source>
</evidence>
<keyword evidence="8" id="KW-1185">Reference proteome</keyword>
<feature type="coiled-coil region" evidence="4">
    <location>
        <begin position="123"/>
        <end position="150"/>
    </location>
</feature>
<proteinExistence type="predicted"/>
<accession>A0ABT1YPS2</accession>
<keyword evidence="3" id="KW-0804">Transcription</keyword>
<evidence type="ECO:0000256" key="3">
    <source>
        <dbReference type="ARBA" id="ARBA00023163"/>
    </source>
</evidence>
<evidence type="ECO:0000313" key="7">
    <source>
        <dbReference type="EMBL" id="MCR8634730.1"/>
    </source>
</evidence>
<evidence type="ECO:0000259" key="6">
    <source>
        <dbReference type="PROSITE" id="PS50995"/>
    </source>
</evidence>
<feature type="domain" description="HTH marR-type" evidence="6">
    <location>
        <begin position="6"/>
        <end position="138"/>
    </location>
</feature>
<dbReference type="Proteomes" id="UP001300012">
    <property type="component" value="Unassembled WGS sequence"/>
</dbReference>
<dbReference type="Pfam" id="PF01047">
    <property type="entry name" value="MarR"/>
    <property type="match status" value="1"/>
</dbReference>
<evidence type="ECO:0000256" key="5">
    <source>
        <dbReference type="SAM" id="MobiDB-lite"/>
    </source>
</evidence>